<evidence type="ECO:0000313" key="4">
    <source>
        <dbReference type="EMBL" id="OEJ88648.1"/>
    </source>
</evidence>
<evidence type="ECO:0000256" key="2">
    <source>
        <dbReference type="SAM" id="Coils"/>
    </source>
</evidence>
<feature type="domain" description="Rab-GAP TBC" evidence="3">
    <location>
        <begin position="413"/>
        <end position="658"/>
    </location>
</feature>
<keyword evidence="2" id="KW-0175">Coiled coil</keyword>
<comment type="caution">
    <text evidence="4">The sequence shown here is derived from an EMBL/GenBank/DDBJ whole genome shotgun (WGS) entry which is preliminary data.</text>
</comment>
<accession>A0A1E5RP58</accession>
<organism evidence="4 5">
    <name type="scientific">Hanseniaspora osmophila</name>
    <dbReference type="NCBI Taxonomy" id="56408"/>
    <lineage>
        <taxon>Eukaryota</taxon>
        <taxon>Fungi</taxon>
        <taxon>Dikarya</taxon>
        <taxon>Ascomycota</taxon>
        <taxon>Saccharomycotina</taxon>
        <taxon>Saccharomycetes</taxon>
        <taxon>Saccharomycodales</taxon>
        <taxon>Saccharomycodaceae</taxon>
        <taxon>Hanseniaspora</taxon>
    </lineage>
</organism>
<dbReference type="Pfam" id="PF00566">
    <property type="entry name" value="RabGAP-TBC"/>
    <property type="match status" value="1"/>
</dbReference>
<dbReference type="InterPro" id="IPR035969">
    <property type="entry name" value="Rab-GAP_TBC_sf"/>
</dbReference>
<dbReference type="OrthoDB" id="10264062at2759"/>
<dbReference type="PANTHER" id="PTHR22957">
    <property type="entry name" value="TBC1 DOMAIN FAMILY MEMBER GTPASE-ACTIVATING PROTEIN"/>
    <property type="match status" value="1"/>
</dbReference>
<dbReference type="FunCoup" id="A0A1E5RP58">
    <property type="interactions" value="72"/>
</dbReference>
<feature type="coiled-coil region" evidence="2">
    <location>
        <begin position="342"/>
        <end position="369"/>
    </location>
</feature>
<dbReference type="Gene3D" id="1.10.472.80">
    <property type="entry name" value="Ypt/Rab-GAP domain of gyp1p, domain 3"/>
    <property type="match status" value="1"/>
</dbReference>
<name>A0A1E5RP58_9ASCO</name>
<dbReference type="AlphaFoldDB" id="A0A1E5RP58"/>
<dbReference type="GO" id="GO:0005096">
    <property type="term" value="F:GTPase activator activity"/>
    <property type="evidence" value="ECO:0007669"/>
    <property type="project" value="UniProtKB-KW"/>
</dbReference>
<dbReference type="EMBL" id="LPNM01000005">
    <property type="protein sequence ID" value="OEJ88648.1"/>
    <property type="molecule type" value="Genomic_DNA"/>
</dbReference>
<dbReference type="Gene3D" id="1.10.8.270">
    <property type="entry name" value="putative rabgap domain of human tbc1 domain family member 14 like domains"/>
    <property type="match status" value="1"/>
</dbReference>
<dbReference type="InParanoid" id="A0A1E5RP58"/>
<sequence>MSAPNKAASPLIYCKSHVAIHPSTKKDDNVFGFLICYRNVASSSTPSYGSGLGGENNHDFNVAWVRDDNISLSLKQQLLDADLYFADEYVKVNKHQGFGTTPTLTRKSLPNVDVRMLEYKSDWYCNINAVYSIQFRLPSQWYKGSIIINTKQHEYTSNIPVLFFHDDLCESTKLISKRLMLESFDPFTSERNLYWGGDDFKKFLNKNCDLQHANEVAGLNDNVYLVNPSLQDLRNFQTNKESSLGSSGLFDSSSKETKKPGLFESFEKSKWSVLGKIADVTNKLTNDDPKVNPILQTLYSSETINKLSNDKYVKRLLKKSQPQINKISSDFDGAKIYLAKWALNVKEQVEKQENVYKKLTNEMDNMVTEEEVHVALERNHPLSLVKWESMFDEQGRLKFTVSEIKDYIFHGGCVDDKVRAAVWPFLLNVYPWDSSEDERVQLYETLKTIYELNYKNQWVLDQTPDDFEEEVWKEEKFKIAKDVFRNDRHLDLYKHNTDDGNAVSVDPNSGNENAQIGEEDLDDDESTWVIKNPHLKALENILLSYNVYNPDLGYCQGMTDLLSPIYHVQQDEVVSFWSFIEFMNRMERNFALDQSGIKEQMVTLGELTSLMLPDLMAHLSKCDCSNLFFVYRMMLVLFKRDLDEEKVKQIWEIIFTNYYSSQFHLFFVLAIFQKNKVAIEHLEEFDDILKYFNDLKILDNIELMTRAELLFIKFKKIVMNVDETKTLSTNSSTEAGKDKLEISPRLRKLLSKEVILKNDT</sequence>
<keyword evidence="1" id="KW-0343">GTPase activation</keyword>
<evidence type="ECO:0000256" key="1">
    <source>
        <dbReference type="ARBA" id="ARBA00022468"/>
    </source>
</evidence>
<dbReference type="Proteomes" id="UP000095728">
    <property type="component" value="Unassembled WGS sequence"/>
</dbReference>
<keyword evidence="5" id="KW-1185">Reference proteome</keyword>
<dbReference type="STRING" id="56408.A0A1E5RP58"/>
<evidence type="ECO:0000313" key="5">
    <source>
        <dbReference type="Proteomes" id="UP000095728"/>
    </source>
</evidence>
<evidence type="ECO:0000259" key="3">
    <source>
        <dbReference type="PROSITE" id="PS50086"/>
    </source>
</evidence>
<dbReference type="PANTHER" id="PTHR22957:SF502">
    <property type="entry name" value="SMALL G PROTEIN SIGNALING MODULATOR 2-RELATED"/>
    <property type="match status" value="1"/>
</dbReference>
<reference evidence="5" key="1">
    <citation type="journal article" date="2016" name="Genome Announc.">
        <title>Genome sequences of three species of Hanseniaspora isolated from spontaneous wine fermentations.</title>
        <authorList>
            <person name="Sternes P.R."/>
            <person name="Lee D."/>
            <person name="Kutyna D.R."/>
            <person name="Borneman A.R."/>
        </authorList>
    </citation>
    <scope>NUCLEOTIDE SEQUENCE [LARGE SCALE GENOMIC DNA]</scope>
    <source>
        <strain evidence="5">AWRI3579</strain>
    </source>
</reference>
<protein>
    <submittedName>
        <fullName evidence="4">GTPase-activating protein GYP7</fullName>
    </submittedName>
</protein>
<dbReference type="SMART" id="SM00164">
    <property type="entry name" value="TBC"/>
    <property type="match status" value="1"/>
</dbReference>
<dbReference type="PROSITE" id="PS50086">
    <property type="entry name" value="TBC_RABGAP"/>
    <property type="match status" value="1"/>
</dbReference>
<dbReference type="InterPro" id="IPR000195">
    <property type="entry name" value="Rab-GAP-TBC_dom"/>
</dbReference>
<dbReference type="SUPFAM" id="SSF47923">
    <property type="entry name" value="Ypt/Rab-GAP domain of gyp1p"/>
    <property type="match status" value="2"/>
</dbReference>
<proteinExistence type="predicted"/>
<gene>
    <name evidence="4" type="ORF">AWRI3579_g602</name>
</gene>